<dbReference type="PANTHER" id="PTHR30336:SF4">
    <property type="entry name" value="ENVELOPE BIOGENESIS FACTOR ELYC"/>
    <property type="match status" value="1"/>
</dbReference>
<evidence type="ECO:0000313" key="3">
    <source>
        <dbReference type="EMBL" id="MBP2026089.1"/>
    </source>
</evidence>
<feature type="transmembrane region" description="Helical" evidence="1">
    <location>
        <begin position="6"/>
        <end position="25"/>
    </location>
</feature>
<feature type="domain" description="DUF218" evidence="2">
    <location>
        <begin position="171"/>
        <end position="314"/>
    </location>
</feature>
<dbReference type="RefSeq" id="WP_210061987.1">
    <property type="nucleotide sequence ID" value="NZ_JAGGLJ010000020.1"/>
</dbReference>
<name>A0ABS4KHJ9_9FIRM</name>
<organism evidence="3 4">
    <name type="scientific">Peptoniphilus stercorisuis</name>
    <dbReference type="NCBI Taxonomy" id="1436965"/>
    <lineage>
        <taxon>Bacteria</taxon>
        <taxon>Bacillati</taxon>
        <taxon>Bacillota</taxon>
        <taxon>Tissierellia</taxon>
        <taxon>Tissierellales</taxon>
        <taxon>Peptoniphilaceae</taxon>
        <taxon>Peptoniphilus</taxon>
    </lineage>
</organism>
<dbReference type="InterPro" id="IPR014729">
    <property type="entry name" value="Rossmann-like_a/b/a_fold"/>
</dbReference>
<comment type="caution">
    <text evidence="3">The sequence shown here is derived from an EMBL/GenBank/DDBJ whole genome shotgun (WGS) entry which is preliminary data.</text>
</comment>
<keyword evidence="4" id="KW-1185">Reference proteome</keyword>
<dbReference type="CDD" id="cd06259">
    <property type="entry name" value="YdcF-like"/>
    <property type="match status" value="1"/>
</dbReference>
<dbReference type="Pfam" id="PF02698">
    <property type="entry name" value="DUF218"/>
    <property type="match status" value="1"/>
</dbReference>
<dbReference type="InterPro" id="IPR051599">
    <property type="entry name" value="Cell_Envelope_Assoc"/>
</dbReference>
<dbReference type="EMBL" id="JAGGLJ010000020">
    <property type="protein sequence ID" value="MBP2026089.1"/>
    <property type="molecule type" value="Genomic_DNA"/>
</dbReference>
<keyword evidence="1" id="KW-0812">Transmembrane</keyword>
<dbReference type="Gene3D" id="3.40.50.620">
    <property type="entry name" value="HUPs"/>
    <property type="match status" value="1"/>
</dbReference>
<feature type="transmembrane region" description="Helical" evidence="1">
    <location>
        <begin position="65"/>
        <end position="90"/>
    </location>
</feature>
<feature type="transmembrane region" description="Helical" evidence="1">
    <location>
        <begin position="136"/>
        <end position="163"/>
    </location>
</feature>
<feature type="transmembrane region" description="Helical" evidence="1">
    <location>
        <begin position="32"/>
        <end position="53"/>
    </location>
</feature>
<feature type="transmembrane region" description="Helical" evidence="1">
    <location>
        <begin position="102"/>
        <end position="124"/>
    </location>
</feature>
<gene>
    <name evidence="3" type="ORF">J2Z71_001647</name>
</gene>
<keyword evidence="1" id="KW-1133">Transmembrane helix</keyword>
<keyword evidence="1" id="KW-0472">Membrane</keyword>
<dbReference type="InterPro" id="IPR003848">
    <property type="entry name" value="DUF218"/>
</dbReference>
<accession>A0ABS4KHJ9</accession>
<sequence>MNELILKLPLIFFIISFSIFLVNYFKDSRSLVVGFELLVSLIFLGFYLTLLVFKYENIPYVVNIAIFLAIIFIILIFILMISLLIVLFTSGIKLIKREGLRLSHMLSLGLGVSYILYIIIWPIFFDLTKDSIFNSIYYALNSIIFYITFLMTMFVLTLFINLIPKKKNYNYIITLGAGLIKDEPTPLLKARIDKAIKKYNKNKNSKIIMSGGQGADEIVSEALAMKNYAIKKGVAEKDIILEDKSTNTDENIKYSYEIINDIENKNVNILVVTSYYHVLRALIIAKKQGVKCDGSGSMTKFYYALNAIIREFIGYLYIKRKTHIKFILFICFLTLFPMILQIIQK</sequence>
<proteinExistence type="predicted"/>
<evidence type="ECO:0000256" key="1">
    <source>
        <dbReference type="SAM" id="Phobius"/>
    </source>
</evidence>
<evidence type="ECO:0000313" key="4">
    <source>
        <dbReference type="Proteomes" id="UP001519306"/>
    </source>
</evidence>
<dbReference type="PANTHER" id="PTHR30336">
    <property type="entry name" value="INNER MEMBRANE PROTEIN, PROBABLE PERMEASE"/>
    <property type="match status" value="1"/>
</dbReference>
<dbReference type="Proteomes" id="UP001519306">
    <property type="component" value="Unassembled WGS sequence"/>
</dbReference>
<protein>
    <submittedName>
        <fullName evidence="3">Uncharacterized SAM-binding protein YcdF (DUF218 family)</fullName>
    </submittedName>
</protein>
<feature type="transmembrane region" description="Helical" evidence="1">
    <location>
        <begin position="324"/>
        <end position="343"/>
    </location>
</feature>
<evidence type="ECO:0000259" key="2">
    <source>
        <dbReference type="Pfam" id="PF02698"/>
    </source>
</evidence>
<reference evidence="3 4" key="1">
    <citation type="submission" date="2021-03" db="EMBL/GenBank/DDBJ databases">
        <title>Genomic Encyclopedia of Type Strains, Phase IV (KMG-IV): sequencing the most valuable type-strain genomes for metagenomic binning, comparative biology and taxonomic classification.</title>
        <authorList>
            <person name="Goeker M."/>
        </authorList>
    </citation>
    <scope>NUCLEOTIDE SEQUENCE [LARGE SCALE GENOMIC DNA]</scope>
    <source>
        <strain evidence="3 4">DSM 27563</strain>
    </source>
</reference>